<accession>A0A515DDG9</accession>
<dbReference type="GO" id="GO:0016020">
    <property type="term" value="C:membrane"/>
    <property type="evidence" value="ECO:0007669"/>
    <property type="project" value="UniProtKB-SubCell"/>
</dbReference>
<dbReference type="InterPro" id="IPR004840">
    <property type="entry name" value="Amino_acid_permease_CS"/>
</dbReference>
<feature type="transmembrane region" description="Helical" evidence="6">
    <location>
        <begin position="364"/>
        <end position="384"/>
    </location>
</feature>
<feature type="transmembrane region" description="Helical" evidence="6">
    <location>
        <begin position="435"/>
        <end position="452"/>
    </location>
</feature>
<feature type="transmembrane region" description="Helical" evidence="6">
    <location>
        <begin position="252"/>
        <end position="272"/>
    </location>
</feature>
<dbReference type="PROSITE" id="PS00218">
    <property type="entry name" value="AMINO_ACID_PERMEASE_1"/>
    <property type="match status" value="1"/>
</dbReference>
<feature type="transmembrane region" description="Helical" evidence="6">
    <location>
        <begin position="205"/>
        <end position="231"/>
    </location>
</feature>
<keyword evidence="5 6" id="KW-0472">Membrane</keyword>
<reference evidence="8 9" key="1">
    <citation type="submission" date="2019-01" db="EMBL/GenBank/DDBJ databases">
        <title>Genomic insights into a novel species Rhodoferax sp.</title>
        <authorList>
            <person name="Jin L."/>
        </authorList>
    </citation>
    <scope>NUCLEOTIDE SEQUENCE [LARGE SCALE GENOMIC DNA]</scope>
    <source>
        <strain evidence="8 9">CHu59-6-5</strain>
    </source>
</reference>
<dbReference type="FunFam" id="1.20.1740.10:FF:000001">
    <property type="entry name" value="Amino acid permease"/>
    <property type="match status" value="1"/>
</dbReference>
<dbReference type="PIRSF" id="PIRSF006060">
    <property type="entry name" value="AA_transporter"/>
    <property type="match status" value="1"/>
</dbReference>
<evidence type="ECO:0000313" key="9">
    <source>
        <dbReference type="Proteomes" id="UP000316798"/>
    </source>
</evidence>
<evidence type="ECO:0000256" key="4">
    <source>
        <dbReference type="ARBA" id="ARBA00022989"/>
    </source>
</evidence>
<feature type="transmembrane region" description="Helical" evidence="6">
    <location>
        <begin position="21"/>
        <end position="41"/>
    </location>
</feature>
<feature type="transmembrane region" description="Helical" evidence="6">
    <location>
        <begin position="337"/>
        <end position="358"/>
    </location>
</feature>
<feature type="domain" description="Amino acid permease/ SLC12A" evidence="7">
    <location>
        <begin position="19"/>
        <end position="433"/>
    </location>
</feature>
<organism evidence="8 9">
    <name type="scientific">Rhodoferax sediminis</name>
    <dbReference type="NCBI Taxonomy" id="2509614"/>
    <lineage>
        <taxon>Bacteria</taxon>
        <taxon>Pseudomonadati</taxon>
        <taxon>Pseudomonadota</taxon>
        <taxon>Betaproteobacteria</taxon>
        <taxon>Burkholderiales</taxon>
        <taxon>Comamonadaceae</taxon>
        <taxon>Rhodoferax</taxon>
    </lineage>
</organism>
<dbReference type="Pfam" id="PF00324">
    <property type="entry name" value="AA_permease"/>
    <property type="match status" value="1"/>
</dbReference>
<keyword evidence="9" id="KW-1185">Reference proteome</keyword>
<feature type="transmembrane region" description="Helical" evidence="6">
    <location>
        <begin position="134"/>
        <end position="152"/>
    </location>
</feature>
<feature type="transmembrane region" description="Helical" evidence="6">
    <location>
        <begin position="106"/>
        <end position="128"/>
    </location>
</feature>
<keyword evidence="3 6" id="KW-0812">Transmembrane</keyword>
<dbReference type="GO" id="GO:0055085">
    <property type="term" value="P:transmembrane transport"/>
    <property type="evidence" value="ECO:0007669"/>
    <property type="project" value="InterPro"/>
</dbReference>
<feature type="transmembrane region" description="Helical" evidence="6">
    <location>
        <begin position="292"/>
        <end position="312"/>
    </location>
</feature>
<dbReference type="InterPro" id="IPR004841">
    <property type="entry name" value="AA-permease/SLC12A_dom"/>
</dbReference>
<evidence type="ECO:0000256" key="5">
    <source>
        <dbReference type="ARBA" id="ARBA00023136"/>
    </source>
</evidence>
<comment type="subcellular location">
    <subcellularLocation>
        <location evidence="1">Membrane</location>
        <topology evidence="1">Multi-pass membrane protein</topology>
    </subcellularLocation>
</comment>
<name>A0A515DDG9_9BURK</name>
<evidence type="ECO:0000256" key="1">
    <source>
        <dbReference type="ARBA" id="ARBA00004141"/>
    </source>
</evidence>
<dbReference type="EMBL" id="CP035503">
    <property type="protein sequence ID" value="QDL38454.1"/>
    <property type="molecule type" value="Genomic_DNA"/>
</dbReference>
<protein>
    <submittedName>
        <fullName evidence="8">Amino acid permease</fullName>
    </submittedName>
</protein>
<dbReference type="OrthoDB" id="5442866at2"/>
<dbReference type="PANTHER" id="PTHR43495">
    <property type="entry name" value="GABA PERMEASE"/>
    <property type="match status" value="1"/>
</dbReference>
<dbReference type="GO" id="GO:0006865">
    <property type="term" value="P:amino acid transport"/>
    <property type="evidence" value="ECO:0007669"/>
    <property type="project" value="InterPro"/>
</dbReference>
<dbReference type="Gene3D" id="1.20.1740.10">
    <property type="entry name" value="Amino acid/polyamine transporter I"/>
    <property type="match status" value="1"/>
</dbReference>
<evidence type="ECO:0000256" key="3">
    <source>
        <dbReference type="ARBA" id="ARBA00022692"/>
    </source>
</evidence>
<evidence type="ECO:0000256" key="6">
    <source>
        <dbReference type="SAM" id="Phobius"/>
    </source>
</evidence>
<gene>
    <name evidence="8" type="ORF">EUB48_15015</name>
</gene>
<evidence type="ECO:0000256" key="2">
    <source>
        <dbReference type="ARBA" id="ARBA00022448"/>
    </source>
</evidence>
<keyword evidence="2" id="KW-0813">Transport</keyword>
<dbReference type="AlphaFoldDB" id="A0A515DDG9"/>
<dbReference type="RefSeq" id="WP_142819900.1">
    <property type="nucleotide sequence ID" value="NZ_CP035503.1"/>
</dbReference>
<sequence>MTSESRGSSGLQHSLKQRHMTMIALGGVIGAGLFVGSGVVVQQAGPAAVISFLITGVLVVLVMRMLGEMAVALPTVGSFYEYARLAWSDRPAVGELAGFLTGWMYWYFWVIVVALEAVAGATIVQFWLPDVPGWVISLTLLVLLTLTNLISVKSFGEFEFWFASIKVAAIVVFLFLGGLYVLGLWPGVSASVANLTADGGFAPHGIVPVLTGAVAATGFYFGAEIVTIAAAETAEPEKAVAQATNSVITRVLVFYVGSIFLVVCLVPWNSIGMKTPYVSALNVIGIKAAAEIMNAVILTAVLSALNSGLYASSRMLFALTRRGDAPRGLAKLSRNGVPIRAILIGTLFGYVAVIMSYVSPDKVFAFLVNSYGTVAIFVYILIAVSQLRLRSRLEREDPARLRVRMWCYPYLTYVAIFAMVAIVVAMWFIPDQRTPLLLGVISLGILVLAYGARMVWGKSPQIATIAQEPHGYQEL</sequence>
<dbReference type="KEGG" id="rhf:EUB48_15015"/>
<dbReference type="PANTHER" id="PTHR43495:SF5">
    <property type="entry name" value="GAMMA-AMINOBUTYRIC ACID PERMEASE"/>
    <property type="match status" value="1"/>
</dbReference>
<feature type="transmembrane region" description="Helical" evidence="6">
    <location>
        <begin position="405"/>
        <end position="429"/>
    </location>
</feature>
<feature type="transmembrane region" description="Helical" evidence="6">
    <location>
        <begin position="47"/>
        <end position="66"/>
    </location>
</feature>
<evidence type="ECO:0000313" key="8">
    <source>
        <dbReference type="EMBL" id="QDL38454.1"/>
    </source>
</evidence>
<proteinExistence type="predicted"/>
<feature type="transmembrane region" description="Helical" evidence="6">
    <location>
        <begin position="164"/>
        <end position="185"/>
    </location>
</feature>
<dbReference type="Proteomes" id="UP000316798">
    <property type="component" value="Chromosome"/>
</dbReference>
<evidence type="ECO:0000259" key="7">
    <source>
        <dbReference type="Pfam" id="PF00324"/>
    </source>
</evidence>
<keyword evidence="4 6" id="KW-1133">Transmembrane helix</keyword>